<dbReference type="AlphaFoldDB" id="A0A4S2F0X6"/>
<feature type="transmembrane region" description="Helical" evidence="1">
    <location>
        <begin position="21"/>
        <end position="41"/>
    </location>
</feature>
<keyword evidence="1" id="KW-0812">Transmembrane</keyword>
<evidence type="ECO:0000256" key="1">
    <source>
        <dbReference type="SAM" id="Phobius"/>
    </source>
</evidence>
<keyword evidence="1" id="KW-0472">Membrane</keyword>
<proteinExistence type="predicted"/>
<dbReference type="RefSeq" id="WP_136012258.1">
    <property type="nucleotide sequence ID" value="NZ_SRYE01000002.1"/>
</dbReference>
<evidence type="ECO:0000313" key="2">
    <source>
        <dbReference type="EMBL" id="TGY62529.1"/>
    </source>
</evidence>
<keyword evidence="1" id="KW-1133">Transmembrane helix</keyword>
<evidence type="ECO:0008006" key="4">
    <source>
        <dbReference type="Google" id="ProtNLM"/>
    </source>
</evidence>
<dbReference type="EMBL" id="SRYE01000002">
    <property type="protein sequence ID" value="TGY62529.1"/>
    <property type="molecule type" value="Genomic_DNA"/>
</dbReference>
<organism evidence="2 3">
    <name type="scientific">Muricaecibacterium torontonense</name>
    <dbReference type="NCBI Taxonomy" id="3032871"/>
    <lineage>
        <taxon>Bacteria</taxon>
        <taxon>Bacillati</taxon>
        <taxon>Actinomycetota</taxon>
        <taxon>Coriobacteriia</taxon>
        <taxon>Coriobacteriales</taxon>
        <taxon>Atopobiaceae</taxon>
        <taxon>Muricaecibacterium</taxon>
    </lineage>
</organism>
<dbReference type="Proteomes" id="UP000310263">
    <property type="component" value="Unassembled WGS sequence"/>
</dbReference>
<reference evidence="2 3" key="1">
    <citation type="submission" date="2019-04" db="EMBL/GenBank/DDBJ databases">
        <title>Microbes associate with the intestines of laboratory mice.</title>
        <authorList>
            <person name="Navarre W."/>
            <person name="Wong E."/>
            <person name="Huang K."/>
            <person name="Tropini C."/>
            <person name="Ng K."/>
            <person name="Yu B."/>
        </authorList>
    </citation>
    <scope>NUCLEOTIDE SEQUENCE [LARGE SCALE GENOMIC DNA]</scope>
    <source>
        <strain evidence="2 3">NM07_P-09</strain>
    </source>
</reference>
<name>A0A4S2F0X6_9ACTN</name>
<comment type="caution">
    <text evidence="2">The sequence shown here is derived from an EMBL/GenBank/DDBJ whole genome shotgun (WGS) entry which is preliminary data.</text>
</comment>
<accession>A0A4S2F0X6</accession>
<sequence>MKQLKAPGFMAPKAPRWASRALIIEALVLMAVLSCCIAIVAQGLSVAAATALDAQQLTQASAYASEMAERFCANPEQVPVEEISGDLQVVVARTSEPTSTGTLWRATILVYPVGPQGQKVEASEALGAAQAGAAAGGSEAQEVSRVIQEPLCSLATARFVPREVS</sequence>
<evidence type="ECO:0000313" key="3">
    <source>
        <dbReference type="Proteomes" id="UP000310263"/>
    </source>
</evidence>
<protein>
    <recommendedName>
        <fullName evidence="4">Type II secretion system protein</fullName>
    </recommendedName>
</protein>
<gene>
    <name evidence="2" type="ORF">E5334_03685</name>
</gene>
<keyword evidence="3" id="KW-1185">Reference proteome</keyword>